<sequence>MKRLNREELVELVRRIIDVDGTEEEIDQMIDLFEEIVPNPKGSGLIFYPENEDVTPEEIVEEALHYEPIITPPPSNE</sequence>
<dbReference type="Gene3D" id="1.10.1200.20">
    <property type="entry name" value="Colicin E immunity protein"/>
    <property type="match status" value="1"/>
</dbReference>
<dbReference type="Proteomes" id="UP000198660">
    <property type="component" value="Unassembled WGS sequence"/>
</dbReference>
<organism evidence="3 4">
    <name type="scientific">Marininema halotolerans</name>
    <dbReference type="NCBI Taxonomy" id="1155944"/>
    <lineage>
        <taxon>Bacteria</taxon>
        <taxon>Bacillati</taxon>
        <taxon>Bacillota</taxon>
        <taxon>Bacilli</taxon>
        <taxon>Bacillales</taxon>
        <taxon>Thermoactinomycetaceae</taxon>
        <taxon>Marininema</taxon>
    </lineage>
</organism>
<keyword evidence="2" id="KW-0079">Bacteriocin immunity</keyword>
<protein>
    <submittedName>
        <fullName evidence="3">Colicin immunity protein / pyocin immunity protein</fullName>
    </submittedName>
</protein>
<comment type="similarity">
    <text evidence="1">Belongs to the colicins ColE2/ColE8/ColE9 and pyocins S1/S2 family.</text>
</comment>
<dbReference type="GO" id="GO:0030153">
    <property type="term" value="P:bacteriocin immunity"/>
    <property type="evidence" value="ECO:0007669"/>
    <property type="project" value="UniProtKB-KW"/>
</dbReference>
<dbReference type="OrthoDB" id="6555806at2"/>
<dbReference type="CDD" id="cd16363">
    <property type="entry name" value="Col_Im_like"/>
    <property type="match status" value="1"/>
</dbReference>
<keyword evidence="4" id="KW-1185">Reference proteome</keyword>
<evidence type="ECO:0000256" key="1">
    <source>
        <dbReference type="ARBA" id="ARBA00009346"/>
    </source>
</evidence>
<evidence type="ECO:0000313" key="4">
    <source>
        <dbReference type="Proteomes" id="UP000198660"/>
    </source>
</evidence>
<dbReference type="AlphaFoldDB" id="A0A1I6QJ50"/>
<dbReference type="InterPro" id="IPR035900">
    <property type="entry name" value="Colicin_E_sf"/>
</dbReference>
<dbReference type="EMBL" id="FPAA01000003">
    <property type="protein sequence ID" value="SFS52486.1"/>
    <property type="molecule type" value="Genomic_DNA"/>
</dbReference>
<dbReference type="InterPro" id="IPR000290">
    <property type="entry name" value="Colicin_pyocin"/>
</dbReference>
<proteinExistence type="inferred from homology"/>
<gene>
    <name evidence="3" type="ORF">SAMN05444972_103185</name>
</gene>
<evidence type="ECO:0000313" key="3">
    <source>
        <dbReference type="EMBL" id="SFS52486.1"/>
    </source>
</evidence>
<dbReference type="Pfam" id="PF01320">
    <property type="entry name" value="Colicin_Pyocin"/>
    <property type="match status" value="1"/>
</dbReference>
<name>A0A1I6QJ50_9BACL</name>
<dbReference type="SUPFAM" id="SSF47345">
    <property type="entry name" value="Colicin E immunity proteins"/>
    <property type="match status" value="1"/>
</dbReference>
<dbReference type="RefSeq" id="WP_091834958.1">
    <property type="nucleotide sequence ID" value="NZ_FPAA01000003.1"/>
</dbReference>
<reference evidence="4" key="1">
    <citation type="submission" date="2016-10" db="EMBL/GenBank/DDBJ databases">
        <authorList>
            <person name="Varghese N."/>
            <person name="Submissions S."/>
        </authorList>
    </citation>
    <scope>NUCLEOTIDE SEQUENCE [LARGE SCALE GENOMIC DNA]</scope>
    <source>
        <strain evidence="4">DSM 45789</strain>
    </source>
</reference>
<dbReference type="GO" id="GO:0015643">
    <property type="term" value="F:toxic substance binding"/>
    <property type="evidence" value="ECO:0007669"/>
    <property type="project" value="InterPro"/>
</dbReference>
<accession>A0A1I6QJ50</accession>
<evidence type="ECO:0000256" key="2">
    <source>
        <dbReference type="ARBA" id="ARBA00023025"/>
    </source>
</evidence>